<evidence type="ECO:0000256" key="3">
    <source>
        <dbReference type="ARBA" id="ARBA00022723"/>
    </source>
</evidence>
<accession>A0A953I5W7</accession>
<sequence>MIRQEVLALIARAEAGADLSRDELTCLLSLQGEEQKALFAAADRVRARVMGDGVHLRGLIEFSNICRMDCCYCGIRRSNRHVRRYRMTPEEIVAAAQGAWRLGYGSVVLQSGEGDALDPEELAGVVQQIKATTPLAVTLSVGERTREEYALWREAGADRFLLRHETADPELFARLRPGRRLEQRIQCLLWLRELGYQVGSGFMVGLPGQTVGTLADDILLLKRLNVEMAGIGPFIPAPHTPLADAAPGTVEQTLNAVACVRLTIQDAHVPATTALGSIHPRGRQLALACGANVIMPNVTPGKYREHYQLYPNKICLREEPEQCAPCVAALIVGEGRFVATGPGHSPRWTA</sequence>
<dbReference type="InterPro" id="IPR058240">
    <property type="entry name" value="rSAM_sf"/>
</dbReference>
<evidence type="ECO:0000256" key="2">
    <source>
        <dbReference type="ARBA" id="ARBA00022691"/>
    </source>
</evidence>
<evidence type="ECO:0000256" key="1">
    <source>
        <dbReference type="ARBA" id="ARBA00022485"/>
    </source>
</evidence>
<dbReference type="GO" id="GO:0044272">
    <property type="term" value="P:sulfur compound biosynthetic process"/>
    <property type="evidence" value="ECO:0007669"/>
    <property type="project" value="UniProtKB-ARBA"/>
</dbReference>
<dbReference type="Gene3D" id="3.20.20.70">
    <property type="entry name" value="Aldolase class I"/>
    <property type="match status" value="1"/>
</dbReference>
<dbReference type="InterPro" id="IPR006638">
    <property type="entry name" value="Elp3/MiaA/NifB-like_rSAM"/>
</dbReference>
<dbReference type="Proteomes" id="UP000732377">
    <property type="component" value="Unassembled WGS sequence"/>
</dbReference>
<evidence type="ECO:0000256" key="6">
    <source>
        <dbReference type="ARBA" id="ARBA00034078"/>
    </source>
</evidence>
<keyword evidence="2 7" id="KW-0949">S-adenosyl-L-methionine</keyword>
<evidence type="ECO:0000256" key="4">
    <source>
        <dbReference type="ARBA" id="ARBA00023004"/>
    </source>
</evidence>
<dbReference type="GO" id="GO:0046872">
    <property type="term" value="F:metal ion binding"/>
    <property type="evidence" value="ECO:0007669"/>
    <property type="project" value="UniProtKB-KW"/>
</dbReference>
<feature type="binding site" evidence="7">
    <location>
        <position position="70"/>
    </location>
    <ligand>
        <name>[4Fe-4S] cluster</name>
        <dbReference type="ChEBI" id="CHEBI:49883"/>
        <note>4Fe-4S-S-AdoMet</note>
    </ligand>
</feature>
<gene>
    <name evidence="10" type="ORF">CWE10_02280</name>
</gene>
<dbReference type="SFLD" id="SFLDG01280">
    <property type="entry name" value="HydE/PylB-like"/>
    <property type="match status" value="1"/>
</dbReference>
<feature type="binding site" evidence="8">
    <location>
        <position position="165"/>
    </location>
    <ligand>
        <name>S-adenosyl-L-methionine</name>
        <dbReference type="ChEBI" id="CHEBI:59789"/>
    </ligand>
</feature>
<keyword evidence="1 7" id="KW-0004">4Fe-4S</keyword>
<evidence type="ECO:0000256" key="8">
    <source>
        <dbReference type="PIRSR" id="PIRSR004762-2"/>
    </source>
</evidence>
<evidence type="ECO:0000313" key="10">
    <source>
        <dbReference type="EMBL" id="MBY6275038.1"/>
    </source>
</evidence>
<feature type="binding site" evidence="8">
    <location>
        <position position="140"/>
    </location>
    <ligand>
        <name>(3R)-3-methyl-D-ornithine</name>
        <dbReference type="ChEBI" id="CHEBI:64642"/>
    </ligand>
</feature>
<dbReference type="PROSITE" id="PS51918">
    <property type="entry name" value="RADICAL_SAM"/>
    <property type="match status" value="1"/>
</dbReference>
<feature type="binding site" evidence="7">
    <location>
        <position position="66"/>
    </location>
    <ligand>
        <name>[4Fe-4S] cluster</name>
        <dbReference type="ChEBI" id="CHEBI:49883"/>
        <note>4Fe-4S-S-AdoMet</note>
    </ligand>
</feature>
<dbReference type="SFLD" id="SFLDF00348">
    <property type="entry name" value="FeFe_hydrogenase_maturase_(Hyd"/>
    <property type="match status" value="1"/>
</dbReference>
<dbReference type="InterPro" id="IPR013785">
    <property type="entry name" value="Aldolase_TIM"/>
</dbReference>
<evidence type="ECO:0000256" key="5">
    <source>
        <dbReference type="ARBA" id="ARBA00023014"/>
    </source>
</evidence>
<dbReference type="PANTHER" id="PTHR43726:SF1">
    <property type="entry name" value="BIOTIN SYNTHASE"/>
    <property type="match status" value="1"/>
</dbReference>
<dbReference type="CDD" id="cd01335">
    <property type="entry name" value="Radical_SAM"/>
    <property type="match status" value="1"/>
</dbReference>
<reference evidence="10" key="1">
    <citation type="submission" date="2017-11" db="EMBL/GenBank/DDBJ databases">
        <title>Three new genomes from thermophilic consortium.</title>
        <authorList>
            <person name="Quaggio R."/>
            <person name="Amgarten D."/>
            <person name="Setubal J.C."/>
        </authorList>
    </citation>
    <scope>NUCLEOTIDE SEQUENCE</scope>
    <source>
        <strain evidence="10">ZCTH01-B2</strain>
    </source>
</reference>
<feature type="binding site" evidence="7">
    <location>
        <position position="73"/>
    </location>
    <ligand>
        <name>[4Fe-4S] cluster</name>
        <dbReference type="ChEBI" id="CHEBI:49883"/>
        <note>4Fe-4S-S-AdoMet</note>
    </ligand>
</feature>
<dbReference type="Pfam" id="PF04055">
    <property type="entry name" value="Radical_SAM"/>
    <property type="match status" value="1"/>
</dbReference>
<dbReference type="SFLD" id="SFLDG01060">
    <property type="entry name" value="BATS_domain_containing"/>
    <property type="match status" value="1"/>
</dbReference>
<protein>
    <submittedName>
        <fullName evidence="10">[FeFe] hydrogenase H-cluster radical SAM maturase HydE</fullName>
    </submittedName>
</protein>
<organism evidence="10 11">
    <name type="scientific">Symbiobacterium thermophilum</name>
    <dbReference type="NCBI Taxonomy" id="2734"/>
    <lineage>
        <taxon>Bacteria</taxon>
        <taxon>Bacillati</taxon>
        <taxon>Bacillota</taxon>
        <taxon>Clostridia</taxon>
        <taxon>Eubacteriales</taxon>
        <taxon>Symbiobacteriaceae</taxon>
        <taxon>Symbiobacterium</taxon>
    </lineage>
</organism>
<proteinExistence type="predicted"/>
<keyword evidence="5 7" id="KW-0411">Iron-sulfur</keyword>
<evidence type="ECO:0000259" key="9">
    <source>
        <dbReference type="PROSITE" id="PS51918"/>
    </source>
</evidence>
<dbReference type="SFLD" id="SFLDG01082">
    <property type="entry name" value="B12-binding_domain_containing"/>
    <property type="match status" value="1"/>
</dbReference>
<dbReference type="SMART" id="SM00729">
    <property type="entry name" value="Elp3"/>
    <property type="match status" value="1"/>
</dbReference>
<dbReference type="SFLD" id="SFLDS00029">
    <property type="entry name" value="Radical_SAM"/>
    <property type="match status" value="1"/>
</dbReference>
<feature type="binding site" evidence="8">
    <location>
        <position position="176"/>
    </location>
    <ligand>
        <name>S-adenosyl-L-methionine</name>
        <dbReference type="ChEBI" id="CHEBI:59789"/>
    </ligand>
</feature>
<dbReference type="EMBL" id="PIUK01000010">
    <property type="protein sequence ID" value="MBY6275038.1"/>
    <property type="molecule type" value="Genomic_DNA"/>
</dbReference>
<dbReference type="RefSeq" id="WP_273377723.1">
    <property type="nucleotide sequence ID" value="NZ_PIUK01000010.1"/>
</dbReference>
<feature type="binding site" evidence="8">
    <location>
        <position position="184"/>
    </location>
    <ligand>
        <name>S-adenosyl-L-methionine</name>
        <dbReference type="ChEBI" id="CHEBI:59789"/>
    </ligand>
</feature>
<dbReference type="SUPFAM" id="SSF102114">
    <property type="entry name" value="Radical SAM enzymes"/>
    <property type="match status" value="1"/>
</dbReference>
<feature type="domain" description="Radical SAM core" evidence="9">
    <location>
        <begin position="52"/>
        <end position="275"/>
    </location>
</feature>
<dbReference type="InterPro" id="IPR034422">
    <property type="entry name" value="HydE/PylB-like"/>
</dbReference>
<name>A0A953I5W7_SYMTR</name>
<dbReference type="NCBIfam" id="TIGR03956">
    <property type="entry name" value="rSAM_HydE"/>
    <property type="match status" value="1"/>
</dbReference>
<dbReference type="AlphaFoldDB" id="A0A953I5W7"/>
<dbReference type="InterPro" id="IPR010722">
    <property type="entry name" value="BATS_dom"/>
</dbReference>
<keyword evidence="4 7" id="KW-0408">Iron</keyword>
<keyword evidence="3" id="KW-0479">Metal-binding</keyword>
<evidence type="ECO:0000256" key="7">
    <source>
        <dbReference type="PIRSR" id="PIRSR004762-1"/>
    </source>
</evidence>
<dbReference type="GO" id="GO:0051539">
    <property type="term" value="F:4 iron, 4 sulfur cluster binding"/>
    <property type="evidence" value="ECO:0007669"/>
    <property type="project" value="UniProtKB-KW"/>
</dbReference>
<comment type="cofactor">
    <cofactor evidence="7">
        <name>[4Fe-4S] cluster</name>
        <dbReference type="ChEBI" id="CHEBI:49883"/>
    </cofactor>
    <text evidence="7">Binds 1 [4Fe-4S] cluster. The cluster is coordinated with 3 cysteines and an exchangeable S-adenosyl-L-methionine.</text>
</comment>
<dbReference type="SMART" id="SM00876">
    <property type="entry name" value="BATS"/>
    <property type="match status" value="1"/>
</dbReference>
<dbReference type="GO" id="GO:0016740">
    <property type="term" value="F:transferase activity"/>
    <property type="evidence" value="ECO:0007669"/>
    <property type="project" value="TreeGrafter"/>
</dbReference>
<dbReference type="InterPro" id="IPR024021">
    <property type="entry name" value="FeFe-hyd_HydE_rSAM"/>
</dbReference>
<dbReference type="PIRSF" id="PIRSF004762">
    <property type="entry name" value="CHP00423"/>
    <property type="match status" value="1"/>
</dbReference>
<dbReference type="GO" id="GO:0042364">
    <property type="term" value="P:water-soluble vitamin biosynthetic process"/>
    <property type="evidence" value="ECO:0007669"/>
    <property type="project" value="UniProtKB-ARBA"/>
</dbReference>
<comment type="caution">
    <text evidence="10">The sequence shown here is derived from an EMBL/GenBank/DDBJ whole genome shotgun (WGS) entry which is preliminary data.</text>
</comment>
<comment type="cofactor">
    <cofactor evidence="6">
        <name>[2Fe-2S] cluster</name>
        <dbReference type="ChEBI" id="CHEBI:190135"/>
    </cofactor>
</comment>
<dbReference type="PANTHER" id="PTHR43726">
    <property type="entry name" value="3-METHYLORNITHINE SYNTHASE"/>
    <property type="match status" value="1"/>
</dbReference>
<evidence type="ECO:0000313" key="11">
    <source>
        <dbReference type="Proteomes" id="UP000732377"/>
    </source>
</evidence>
<dbReference type="InterPro" id="IPR007197">
    <property type="entry name" value="rSAM"/>
</dbReference>